<feature type="transmembrane region" description="Helical" evidence="8">
    <location>
        <begin position="123"/>
        <end position="143"/>
    </location>
</feature>
<keyword evidence="2" id="KW-1003">Cell membrane</keyword>
<comment type="caution">
    <text evidence="10">The sequence shown here is derived from an EMBL/GenBank/DDBJ whole genome shotgun (WGS) entry which is preliminary data.</text>
</comment>
<evidence type="ECO:0000256" key="6">
    <source>
        <dbReference type="ARBA" id="ARBA00023136"/>
    </source>
</evidence>
<keyword evidence="3" id="KW-0808">Transferase</keyword>
<evidence type="ECO:0000256" key="8">
    <source>
        <dbReference type="SAM" id="Phobius"/>
    </source>
</evidence>
<feature type="domain" description="CN hydrolase" evidence="9">
    <location>
        <begin position="256"/>
        <end position="477"/>
    </location>
</feature>
<evidence type="ECO:0000256" key="1">
    <source>
        <dbReference type="ARBA" id="ARBA00004651"/>
    </source>
</evidence>
<dbReference type="Pfam" id="PF00795">
    <property type="entry name" value="CN_hydrolase"/>
    <property type="match status" value="1"/>
</dbReference>
<keyword evidence="4 8" id="KW-0812">Transmembrane</keyword>
<evidence type="ECO:0000256" key="7">
    <source>
        <dbReference type="ARBA" id="ARBA00023315"/>
    </source>
</evidence>
<evidence type="ECO:0000313" key="10">
    <source>
        <dbReference type="EMBL" id="MFC3761495.1"/>
    </source>
</evidence>
<dbReference type="PROSITE" id="PS50263">
    <property type="entry name" value="CN_HYDROLASE"/>
    <property type="match status" value="1"/>
</dbReference>
<name>A0ABV7Y873_9ACTN</name>
<keyword evidence="11" id="KW-1185">Reference proteome</keyword>
<evidence type="ECO:0000256" key="2">
    <source>
        <dbReference type="ARBA" id="ARBA00022475"/>
    </source>
</evidence>
<feature type="transmembrane region" description="Helical" evidence="8">
    <location>
        <begin position="63"/>
        <end position="84"/>
    </location>
</feature>
<dbReference type="SUPFAM" id="SSF56317">
    <property type="entry name" value="Carbon-nitrogen hydrolase"/>
    <property type="match status" value="1"/>
</dbReference>
<dbReference type="PANTHER" id="PTHR38686">
    <property type="entry name" value="APOLIPOPROTEIN N-ACYLTRANSFERASE"/>
    <property type="match status" value="1"/>
</dbReference>
<evidence type="ECO:0000259" key="9">
    <source>
        <dbReference type="PROSITE" id="PS50263"/>
    </source>
</evidence>
<feature type="transmembrane region" description="Helical" evidence="8">
    <location>
        <begin position="203"/>
        <end position="223"/>
    </location>
</feature>
<dbReference type="PANTHER" id="PTHR38686:SF1">
    <property type="entry name" value="APOLIPOPROTEIN N-ACYLTRANSFERASE"/>
    <property type="match status" value="1"/>
</dbReference>
<evidence type="ECO:0000313" key="11">
    <source>
        <dbReference type="Proteomes" id="UP001595699"/>
    </source>
</evidence>
<comment type="subcellular location">
    <subcellularLocation>
        <location evidence="1">Cell membrane</location>
        <topology evidence="1">Multi-pass membrane protein</topology>
    </subcellularLocation>
</comment>
<feature type="transmembrane region" description="Helical" evidence="8">
    <location>
        <begin position="90"/>
        <end position="111"/>
    </location>
</feature>
<dbReference type="EMBL" id="JBHRZH010000009">
    <property type="protein sequence ID" value="MFC3761495.1"/>
    <property type="molecule type" value="Genomic_DNA"/>
</dbReference>
<dbReference type="InterPro" id="IPR036526">
    <property type="entry name" value="C-N_Hydrolase_sf"/>
</dbReference>
<evidence type="ECO:0000256" key="3">
    <source>
        <dbReference type="ARBA" id="ARBA00022679"/>
    </source>
</evidence>
<dbReference type="InterPro" id="IPR003010">
    <property type="entry name" value="C-N_Hydrolase"/>
</dbReference>
<sequence>MLLESKSPPLTEPTPKPKTTKYSWAILGLGTVLYLLATHGQWDLAIAPWLASGLLLRFTRTTTALKGFLAVWAVTAIGVLYLLFQDGMQVVGPMAAVSIPLGIVFVLPFTIDRLVNRHLTNGIVRSLVFPLAVVAGEYLIAVTTPMGTALSSLASTQHENLPLLQLASITGGYGVSFLVAWFASVANELAEQRLRWPKIRTIALTYVGILALTVIGGTIRLAFFAPQGETVRVSGVSVSRAADEASDQEREQLGDLTDALTSHRAEVGTAFAPVNEDLLKSTEREISAGAKIVVWPEGGAAVLEEDRQQFLDRVSELATKTGAYIEVGMAVMNQPGGKHAFRNEAVLVSPDEGPLWTYAKSYPVPFLDPIAPGDRTMPSHDSPYGRIANAICFDADFPALMRKARDVDLMLVPSNDWKEMGQTHTEKATLRAVENGYSLVRQDSNGLSRAIDPLGRTVAQADYFTTDQQTVVANVPTKGTRTLYGTVGDAFAWLSIAALAVLAVLAAVAVARRTRNRA</sequence>
<keyword evidence="7" id="KW-0012">Acyltransferase</keyword>
<proteinExistence type="predicted"/>
<reference evidence="11" key="1">
    <citation type="journal article" date="2019" name="Int. J. Syst. Evol. Microbiol.">
        <title>The Global Catalogue of Microorganisms (GCM) 10K type strain sequencing project: providing services to taxonomists for standard genome sequencing and annotation.</title>
        <authorList>
            <consortium name="The Broad Institute Genomics Platform"/>
            <consortium name="The Broad Institute Genome Sequencing Center for Infectious Disease"/>
            <person name="Wu L."/>
            <person name="Ma J."/>
        </authorList>
    </citation>
    <scope>NUCLEOTIDE SEQUENCE [LARGE SCALE GENOMIC DNA]</scope>
    <source>
        <strain evidence="11">CGMCC 4.7241</strain>
    </source>
</reference>
<keyword evidence="6 8" id="KW-0472">Membrane</keyword>
<dbReference type="Gene3D" id="3.60.110.10">
    <property type="entry name" value="Carbon-nitrogen hydrolase"/>
    <property type="match status" value="1"/>
</dbReference>
<evidence type="ECO:0000256" key="5">
    <source>
        <dbReference type="ARBA" id="ARBA00022989"/>
    </source>
</evidence>
<evidence type="ECO:0000256" key="4">
    <source>
        <dbReference type="ARBA" id="ARBA00022692"/>
    </source>
</evidence>
<dbReference type="InterPro" id="IPR045378">
    <property type="entry name" value="LNT_N"/>
</dbReference>
<keyword evidence="5 8" id="KW-1133">Transmembrane helix</keyword>
<organism evidence="10 11">
    <name type="scientific">Tenggerimyces flavus</name>
    <dbReference type="NCBI Taxonomy" id="1708749"/>
    <lineage>
        <taxon>Bacteria</taxon>
        <taxon>Bacillati</taxon>
        <taxon>Actinomycetota</taxon>
        <taxon>Actinomycetes</taxon>
        <taxon>Propionibacteriales</taxon>
        <taxon>Nocardioidaceae</taxon>
        <taxon>Tenggerimyces</taxon>
    </lineage>
</organism>
<gene>
    <name evidence="10" type="ORF">ACFOUW_11650</name>
</gene>
<accession>A0ABV7Y873</accession>
<dbReference type="Pfam" id="PF20154">
    <property type="entry name" value="LNT_N"/>
    <property type="match status" value="1"/>
</dbReference>
<feature type="transmembrane region" description="Helical" evidence="8">
    <location>
        <begin position="22"/>
        <end position="42"/>
    </location>
</feature>
<dbReference type="Proteomes" id="UP001595699">
    <property type="component" value="Unassembled WGS sequence"/>
</dbReference>
<feature type="transmembrane region" description="Helical" evidence="8">
    <location>
        <begin position="163"/>
        <end position="183"/>
    </location>
</feature>
<dbReference type="RefSeq" id="WP_205113935.1">
    <property type="nucleotide sequence ID" value="NZ_JAFBCM010000001.1"/>
</dbReference>
<dbReference type="InterPro" id="IPR004563">
    <property type="entry name" value="Apolipo_AcylTrfase"/>
</dbReference>
<feature type="transmembrane region" description="Helical" evidence="8">
    <location>
        <begin position="490"/>
        <end position="511"/>
    </location>
</feature>
<protein>
    <submittedName>
        <fullName evidence="10">Apolipoprotein N-acyltransferase</fullName>
    </submittedName>
</protein>